<dbReference type="PANTHER" id="PTHR45663:SF11">
    <property type="entry name" value="GEO12009P1"/>
    <property type="match status" value="1"/>
</dbReference>
<dbReference type="InterPro" id="IPR017937">
    <property type="entry name" value="Thioredoxin_CS"/>
</dbReference>
<dbReference type="GO" id="GO:0006950">
    <property type="term" value="P:response to stress"/>
    <property type="evidence" value="ECO:0007669"/>
    <property type="project" value="UniProtKB-ARBA"/>
</dbReference>
<keyword evidence="9" id="KW-1185">Reference proteome</keyword>
<dbReference type="Pfam" id="PF14561">
    <property type="entry name" value="TPR_20"/>
    <property type="match status" value="1"/>
</dbReference>
<dbReference type="PROSITE" id="PS00194">
    <property type="entry name" value="THIOREDOXIN_1"/>
    <property type="match status" value="1"/>
</dbReference>
<evidence type="ECO:0000256" key="2">
    <source>
        <dbReference type="ARBA" id="ARBA00022448"/>
    </source>
</evidence>
<comment type="similarity">
    <text evidence="1">Belongs to the thioredoxin family.</text>
</comment>
<dbReference type="EMBL" id="BMZS01000001">
    <property type="protein sequence ID" value="GHD39467.1"/>
    <property type="molecule type" value="Genomic_DNA"/>
</dbReference>
<evidence type="ECO:0000256" key="6">
    <source>
        <dbReference type="NCBIfam" id="TIGR01068"/>
    </source>
</evidence>
<dbReference type="InterPro" id="IPR011990">
    <property type="entry name" value="TPR-like_helical_dom_sf"/>
</dbReference>
<reference evidence="8" key="2">
    <citation type="submission" date="2020-09" db="EMBL/GenBank/DDBJ databases">
        <authorList>
            <person name="Sun Q."/>
            <person name="Kim S."/>
        </authorList>
    </citation>
    <scope>NUCLEOTIDE SEQUENCE</scope>
    <source>
        <strain evidence="8">KCTC 42651</strain>
    </source>
</reference>
<dbReference type="RefSeq" id="WP_189986976.1">
    <property type="nucleotide sequence ID" value="NZ_BMZS01000001.1"/>
</dbReference>
<dbReference type="GO" id="GO:0045454">
    <property type="term" value="P:cell redox homeostasis"/>
    <property type="evidence" value="ECO:0007669"/>
    <property type="project" value="TreeGrafter"/>
</dbReference>
<dbReference type="PRINTS" id="PR00421">
    <property type="entry name" value="THIOREDOXIN"/>
</dbReference>
<dbReference type="AlphaFoldDB" id="A0A919CMD9"/>
<feature type="domain" description="Thioredoxin" evidence="7">
    <location>
        <begin position="11"/>
        <end position="128"/>
    </location>
</feature>
<dbReference type="PANTHER" id="PTHR45663">
    <property type="entry name" value="GEO12009P1"/>
    <property type="match status" value="1"/>
</dbReference>
<name>A0A919CMD9_9PROT</name>
<evidence type="ECO:0000256" key="5">
    <source>
        <dbReference type="ARBA" id="ARBA00023284"/>
    </source>
</evidence>
<dbReference type="FunFam" id="3.40.30.10:FF:000001">
    <property type="entry name" value="Thioredoxin"/>
    <property type="match status" value="1"/>
</dbReference>
<dbReference type="Pfam" id="PF14559">
    <property type="entry name" value="TPR_19"/>
    <property type="match status" value="1"/>
</dbReference>
<organism evidence="8 9">
    <name type="scientific">Thalassobaculum fulvum</name>
    <dbReference type="NCBI Taxonomy" id="1633335"/>
    <lineage>
        <taxon>Bacteria</taxon>
        <taxon>Pseudomonadati</taxon>
        <taxon>Pseudomonadota</taxon>
        <taxon>Alphaproteobacteria</taxon>
        <taxon>Rhodospirillales</taxon>
        <taxon>Thalassobaculaceae</taxon>
        <taxon>Thalassobaculum</taxon>
    </lineage>
</organism>
<comment type="caution">
    <text evidence="8">The sequence shown here is derived from an EMBL/GenBank/DDBJ whole genome shotgun (WGS) entry which is preliminary data.</text>
</comment>
<keyword evidence="5" id="KW-0676">Redox-active center</keyword>
<evidence type="ECO:0000256" key="3">
    <source>
        <dbReference type="ARBA" id="ARBA00022982"/>
    </source>
</evidence>
<keyword evidence="2" id="KW-0813">Transport</keyword>
<evidence type="ECO:0000313" key="8">
    <source>
        <dbReference type="EMBL" id="GHD39467.1"/>
    </source>
</evidence>
<keyword evidence="3" id="KW-0249">Electron transport</keyword>
<dbReference type="Gene3D" id="1.25.40.10">
    <property type="entry name" value="Tetratricopeptide repeat domain"/>
    <property type="match status" value="2"/>
</dbReference>
<evidence type="ECO:0000313" key="9">
    <source>
        <dbReference type="Proteomes" id="UP000630353"/>
    </source>
</evidence>
<dbReference type="Gene3D" id="3.40.30.10">
    <property type="entry name" value="Glutaredoxin"/>
    <property type="match status" value="1"/>
</dbReference>
<evidence type="ECO:0000256" key="1">
    <source>
        <dbReference type="ARBA" id="ARBA00008987"/>
    </source>
</evidence>
<gene>
    <name evidence="8" type="ORF">GCM10017083_01340</name>
</gene>
<dbReference type="InterPro" id="IPR013766">
    <property type="entry name" value="Thioredoxin_domain"/>
</dbReference>
<dbReference type="InterPro" id="IPR005746">
    <property type="entry name" value="Thioredoxin"/>
</dbReference>
<dbReference type="InterPro" id="IPR036249">
    <property type="entry name" value="Thioredoxin-like_sf"/>
</dbReference>
<evidence type="ECO:0000259" key="7">
    <source>
        <dbReference type="PROSITE" id="PS51352"/>
    </source>
</evidence>
<dbReference type="GO" id="GO:0015035">
    <property type="term" value="F:protein-disulfide reductase activity"/>
    <property type="evidence" value="ECO:0007669"/>
    <property type="project" value="UniProtKB-UniRule"/>
</dbReference>
<keyword evidence="4" id="KW-1015">Disulfide bond</keyword>
<protein>
    <recommendedName>
        <fullName evidence="6">Thioredoxin</fullName>
    </recommendedName>
</protein>
<dbReference type="GO" id="GO:0005829">
    <property type="term" value="C:cytosol"/>
    <property type="evidence" value="ECO:0007669"/>
    <property type="project" value="TreeGrafter"/>
</dbReference>
<sequence length="309" mass="32978">MESILGLDGSAAAPAAAPAGTIKDATTATFMADVVDASMQTPVLVDFWAPWCGPCKQLTPVLERVVRNAAGAVKLVKVNVDECPEIAQQLRIQSIPTVYAFKNGQPVDGFQGAVPESQIQQLIDRLTGGAASHSPVAQAMEQADALLEQGDHRSAGAVYQQVMQHDPENALAYAGFLKCLIADGRAAEAKEVLEALDDTIRADKAIQAVVTQIELSEQGAKAAGEVAGLRARIEADPKDHQARLDLASALYATGEAEAALDQLLESIRIDRKWQEEAARKQLLKYFEALGPTDPNTVAARRRLASLLFS</sequence>
<accession>A0A919CMD9</accession>
<reference evidence="8" key="1">
    <citation type="journal article" date="2014" name="Int. J. Syst. Evol. Microbiol.">
        <title>Complete genome sequence of Corynebacterium casei LMG S-19264T (=DSM 44701T), isolated from a smear-ripened cheese.</title>
        <authorList>
            <consortium name="US DOE Joint Genome Institute (JGI-PGF)"/>
            <person name="Walter F."/>
            <person name="Albersmeier A."/>
            <person name="Kalinowski J."/>
            <person name="Ruckert C."/>
        </authorList>
    </citation>
    <scope>NUCLEOTIDE SEQUENCE</scope>
    <source>
        <strain evidence="8">KCTC 42651</strain>
    </source>
</reference>
<dbReference type="PROSITE" id="PS51352">
    <property type="entry name" value="THIOREDOXIN_2"/>
    <property type="match status" value="1"/>
</dbReference>
<dbReference type="CDD" id="cd02956">
    <property type="entry name" value="ybbN"/>
    <property type="match status" value="1"/>
</dbReference>
<dbReference type="SUPFAM" id="SSF52833">
    <property type="entry name" value="Thioredoxin-like"/>
    <property type="match status" value="1"/>
</dbReference>
<dbReference type="Pfam" id="PF00085">
    <property type="entry name" value="Thioredoxin"/>
    <property type="match status" value="1"/>
</dbReference>
<proteinExistence type="inferred from homology"/>
<dbReference type="SUPFAM" id="SSF48452">
    <property type="entry name" value="TPR-like"/>
    <property type="match status" value="1"/>
</dbReference>
<dbReference type="NCBIfam" id="TIGR01068">
    <property type="entry name" value="thioredoxin"/>
    <property type="match status" value="1"/>
</dbReference>
<dbReference type="Proteomes" id="UP000630353">
    <property type="component" value="Unassembled WGS sequence"/>
</dbReference>
<evidence type="ECO:0000256" key="4">
    <source>
        <dbReference type="ARBA" id="ARBA00023157"/>
    </source>
</evidence>